<reference evidence="8 9" key="1">
    <citation type="submission" date="2020-09" db="EMBL/GenBank/DDBJ databases">
        <title>De no assembly of potato wild relative species, Solanum commersonii.</title>
        <authorList>
            <person name="Cho K."/>
        </authorList>
    </citation>
    <scope>NUCLEOTIDE SEQUENCE [LARGE SCALE GENOMIC DNA]</scope>
    <source>
        <strain evidence="8">LZ3.2</strain>
        <tissue evidence="8">Leaf</tissue>
    </source>
</reference>
<evidence type="ECO:0000256" key="3">
    <source>
        <dbReference type="ARBA" id="ARBA00023125"/>
    </source>
</evidence>
<accession>A0A9J5XN24</accession>
<dbReference type="Pfam" id="PF02319">
    <property type="entry name" value="WHD_E2F_TDP"/>
    <property type="match status" value="1"/>
</dbReference>
<evidence type="ECO:0000313" key="9">
    <source>
        <dbReference type="Proteomes" id="UP000824120"/>
    </source>
</evidence>
<dbReference type="InterPro" id="IPR032198">
    <property type="entry name" value="E2F_CC-MB"/>
</dbReference>
<feature type="domain" description="E2F/DP family winged-helix DNA-binding" evidence="7">
    <location>
        <begin position="76"/>
        <end position="139"/>
    </location>
</feature>
<dbReference type="EMBL" id="JACXVP010000008">
    <property type="protein sequence ID" value="KAG5589245.1"/>
    <property type="molecule type" value="Genomic_DNA"/>
</dbReference>
<dbReference type="GO" id="GO:0000981">
    <property type="term" value="F:DNA-binding transcription factor activity, RNA polymerase II-specific"/>
    <property type="evidence" value="ECO:0007669"/>
    <property type="project" value="TreeGrafter"/>
</dbReference>
<comment type="caution">
    <text evidence="8">The sequence shown here is derived from an EMBL/GenBank/DDBJ whole genome shotgun (WGS) entry which is preliminary data.</text>
</comment>
<keyword evidence="5" id="KW-0131">Cell cycle</keyword>
<proteinExistence type="inferred from homology"/>
<evidence type="ECO:0000256" key="4">
    <source>
        <dbReference type="ARBA" id="ARBA00023163"/>
    </source>
</evidence>
<dbReference type="PANTHER" id="PTHR12081:SF105">
    <property type="entry name" value="TRANSCRIPTION FACTOR E2FA"/>
    <property type="match status" value="1"/>
</dbReference>
<dbReference type="InterPro" id="IPR037241">
    <property type="entry name" value="E2F-DP_heterodim"/>
</dbReference>
<dbReference type="InterPro" id="IPR036390">
    <property type="entry name" value="WH_DNA-bd_sf"/>
</dbReference>
<dbReference type="SUPFAM" id="SSF144074">
    <property type="entry name" value="E2F-DP heterodimerization region"/>
    <property type="match status" value="1"/>
</dbReference>
<evidence type="ECO:0000256" key="5">
    <source>
        <dbReference type="ARBA" id="ARBA00023306"/>
    </source>
</evidence>
<dbReference type="FunFam" id="1.10.10.10:FF:000008">
    <property type="entry name" value="E2F transcription factor 1"/>
    <property type="match status" value="1"/>
</dbReference>
<evidence type="ECO:0000259" key="7">
    <source>
        <dbReference type="SMART" id="SM01372"/>
    </source>
</evidence>
<comment type="similarity">
    <text evidence="1 6">Belongs to the E2F/DP family.</text>
</comment>
<dbReference type="SMART" id="SM01372">
    <property type="entry name" value="E2F_TDP"/>
    <property type="match status" value="1"/>
</dbReference>
<dbReference type="GO" id="GO:0000978">
    <property type="term" value="F:RNA polymerase II cis-regulatory region sequence-specific DNA binding"/>
    <property type="evidence" value="ECO:0007669"/>
    <property type="project" value="InterPro"/>
</dbReference>
<keyword evidence="3 6" id="KW-0238">DNA-binding</keyword>
<dbReference type="PANTHER" id="PTHR12081">
    <property type="entry name" value="TRANSCRIPTION FACTOR E2F"/>
    <property type="match status" value="1"/>
</dbReference>
<keyword evidence="2 6" id="KW-0805">Transcription regulation</keyword>
<protein>
    <recommendedName>
        <fullName evidence="7">E2F/DP family winged-helix DNA-binding domain-containing protein</fullName>
    </recommendedName>
</protein>
<dbReference type="SUPFAM" id="SSF46785">
    <property type="entry name" value="Winged helix' DNA-binding domain"/>
    <property type="match status" value="1"/>
</dbReference>
<dbReference type="GO" id="GO:0090575">
    <property type="term" value="C:RNA polymerase II transcription regulator complex"/>
    <property type="evidence" value="ECO:0007669"/>
    <property type="project" value="TreeGrafter"/>
</dbReference>
<evidence type="ECO:0000256" key="2">
    <source>
        <dbReference type="ARBA" id="ARBA00023015"/>
    </source>
</evidence>
<dbReference type="GO" id="GO:0046983">
    <property type="term" value="F:protein dimerization activity"/>
    <property type="evidence" value="ECO:0007669"/>
    <property type="project" value="InterPro"/>
</dbReference>
<dbReference type="Proteomes" id="UP000824120">
    <property type="component" value="Chromosome 8"/>
</dbReference>
<gene>
    <name evidence="8" type="ORF">H5410_039759</name>
</gene>
<dbReference type="Gene3D" id="1.10.10.10">
    <property type="entry name" value="Winged helix-like DNA-binding domain superfamily/Winged helix DNA-binding domain"/>
    <property type="match status" value="1"/>
</dbReference>
<comment type="subcellular location">
    <subcellularLocation>
        <location evidence="6">Nucleus</location>
    </subcellularLocation>
</comment>
<sequence length="255" mass="29152">MPVMYEGKDSKDLLPWEKSTYEVILRLSEIIPSPMGESTIDCNSISSMPDITFTIKDKAFVLTPEQPSPLTPASCRYDSSVGLLTKKSINLIKHAEDGMFNHNQAADTLEKRRIYDITNVLEGIGLIEKKLKNRIQWKLKLTVFQWGERRLDERIREMQEKLRDMSEDENNQRWLFVTEEDIKSLPCFQVFDAMEQVCLWNAMVSSLALTMNSGLQPNEIVFVAVLSACVRVPSLSISGSNCLKQCHMNSDLQLR</sequence>
<dbReference type="InterPro" id="IPR036388">
    <property type="entry name" value="WH-like_DNA-bd_sf"/>
</dbReference>
<organism evidence="8 9">
    <name type="scientific">Solanum commersonii</name>
    <name type="common">Commerson's wild potato</name>
    <name type="synonym">Commerson's nightshade</name>
    <dbReference type="NCBI Taxonomy" id="4109"/>
    <lineage>
        <taxon>Eukaryota</taxon>
        <taxon>Viridiplantae</taxon>
        <taxon>Streptophyta</taxon>
        <taxon>Embryophyta</taxon>
        <taxon>Tracheophyta</taxon>
        <taxon>Spermatophyta</taxon>
        <taxon>Magnoliopsida</taxon>
        <taxon>eudicotyledons</taxon>
        <taxon>Gunneridae</taxon>
        <taxon>Pentapetalae</taxon>
        <taxon>asterids</taxon>
        <taxon>lamiids</taxon>
        <taxon>Solanales</taxon>
        <taxon>Solanaceae</taxon>
        <taxon>Solanoideae</taxon>
        <taxon>Solaneae</taxon>
        <taxon>Solanum</taxon>
    </lineage>
</organism>
<dbReference type="InterPro" id="IPR021109">
    <property type="entry name" value="Peptidase_aspartic_dom_sf"/>
</dbReference>
<evidence type="ECO:0000256" key="1">
    <source>
        <dbReference type="ARBA" id="ARBA00010940"/>
    </source>
</evidence>
<dbReference type="InterPro" id="IPR003316">
    <property type="entry name" value="E2F_WHTH_DNA-bd_dom"/>
</dbReference>
<evidence type="ECO:0000256" key="6">
    <source>
        <dbReference type="RuleBase" id="RU003796"/>
    </source>
</evidence>
<dbReference type="AlphaFoldDB" id="A0A9J5XN24"/>
<dbReference type="Gene3D" id="2.40.70.10">
    <property type="entry name" value="Acid Proteases"/>
    <property type="match status" value="1"/>
</dbReference>
<dbReference type="OrthoDB" id="1743261at2759"/>
<keyword evidence="4 6" id="KW-0804">Transcription</keyword>
<keyword evidence="9" id="KW-1185">Reference proteome</keyword>
<dbReference type="Pfam" id="PF16421">
    <property type="entry name" value="E2F_CC-MB"/>
    <property type="match status" value="1"/>
</dbReference>
<keyword evidence="6" id="KW-0539">Nucleus</keyword>
<evidence type="ECO:0000313" key="8">
    <source>
        <dbReference type="EMBL" id="KAG5589245.1"/>
    </source>
</evidence>
<name>A0A9J5XN24_SOLCO</name>
<dbReference type="Gene3D" id="6.10.250.540">
    <property type="match status" value="1"/>
</dbReference>
<dbReference type="InterPro" id="IPR015633">
    <property type="entry name" value="E2F"/>
</dbReference>